<sequence>MQASTSGEALLHLSLLDYSFPLIYFAVIIVLGLLVKRATRTAGDFFLSGRSMPAWICGLAFVSANMGALEILGNAANGAEYGASAIHFFWIGAIPAMIFLGVAMMPFYYSSRVHSVPEYLRRRFNPATHLLNAVIFAVSQILIAGINLYALALIVQLLLGWPLMLSISVSAFIVLLYIVLGGLSAAIYGEVLQFFVILFGLAPIVIIGLHHVGGFSGLAQHLPAAHLNTWESTSVGHWSNPLGDWIGIAMGEGFLLAFGYWTTNFAEIQRALSAKSLNAARMTPVIGAMPKLLLPLFTVLPGMIALVLIPGLGKSGGPAFNNAIPALMQTLLPNGVLGLAVTALIAGFMAGMAANVSGFNTVFTWDIWKPYLAKNRSDGYYLNVGRIATVVGIVASVGTAFIAASYNNIQNYMQMLFSFFNTPLFTIFLIGVIWWRTSPWGAFCGMLAGSIGAAIAHFAAPHMAWFYQGGMMEPARFSAQMANFYGAIAAFVCTAVVTLVITLFTAPRQREELRGLIWGLADPNSPDAHEAQIAVPWYRSPVVMGGLILVAVVALTLWIMHWRSQL</sequence>
<feature type="transmembrane region" description="Helical" evidence="10">
    <location>
        <begin position="412"/>
        <end position="435"/>
    </location>
</feature>
<protein>
    <submittedName>
        <fullName evidence="11">Sodium/solute symporter</fullName>
    </submittedName>
</protein>
<keyword evidence="3 10" id="KW-0812">Transmembrane</keyword>
<keyword evidence="6" id="KW-0915">Sodium</keyword>
<reference evidence="11 12" key="1">
    <citation type="journal article" date="2019" name="bioRxiv">
        <title>Bacteria contribute to plant secondary compound degradation in a generalist herbivore system.</title>
        <authorList>
            <person name="Francoeur C.B."/>
            <person name="Khadempour L."/>
            <person name="Moreira-Soto R.D."/>
            <person name="Gotting K."/>
            <person name="Book A.J."/>
            <person name="Pinto-Tomas A.A."/>
            <person name="Keefover-Ring K."/>
            <person name="Currie C.R."/>
        </authorList>
    </citation>
    <scope>NUCLEOTIDE SEQUENCE [LARGE SCALE GENOMIC DNA]</scope>
    <source>
        <strain evidence="11">Acro-835</strain>
    </source>
</reference>
<evidence type="ECO:0000256" key="8">
    <source>
        <dbReference type="ARBA" id="ARBA00023201"/>
    </source>
</evidence>
<dbReference type="InterPro" id="IPR001734">
    <property type="entry name" value="Na/solute_symporter"/>
</dbReference>
<feature type="transmembrane region" description="Helical" evidence="10">
    <location>
        <begin position="245"/>
        <end position="263"/>
    </location>
</feature>
<evidence type="ECO:0000313" key="12">
    <source>
        <dbReference type="Proteomes" id="UP001515683"/>
    </source>
</evidence>
<dbReference type="Gene3D" id="1.20.1730.10">
    <property type="entry name" value="Sodium/glucose cotransporter"/>
    <property type="match status" value="1"/>
</dbReference>
<feature type="transmembrane region" description="Helical" evidence="10">
    <location>
        <begin position="336"/>
        <end position="363"/>
    </location>
</feature>
<dbReference type="InterPro" id="IPR018212">
    <property type="entry name" value="Na/solute_symporter_CS"/>
</dbReference>
<keyword evidence="12" id="KW-1185">Reference proteome</keyword>
<comment type="subcellular location">
    <subcellularLocation>
        <location evidence="1">Membrane</location>
        <topology evidence="1">Multi-pass membrane protein</topology>
    </subcellularLocation>
</comment>
<evidence type="ECO:0000256" key="1">
    <source>
        <dbReference type="ARBA" id="ARBA00004141"/>
    </source>
</evidence>
<dbReference type="PANTHER" id="PTHR11819:SF195">
    <property type="entry name" value="SODIUM_GLUCOSE COTRANSPORTER 4"/>
    <property type="match status" value="1"/>
</dbReference>
<feature type="transmembrane region" description="Helical" evidence="10">
    <location>
        <begin position="55"/>
        <end position="76"/>
    </location>
</feature>
<dbReference type="InterPro" id="IPR038377">
    <property type="entry name" value="Na/Glc_symporter_sf"/>
</dbReference>
<feature type="transmembrane region" description="Helical" evidence="10">
    <location>
        <begin position="442"/>
        <end position="464"/>
    </location>
</feature>
<dbReference type="PROSITE" id="PS00457">
    <property type="entry name" value="NA_SOLUT_SYMP_2"/>
    <property type="match status" value="1"/>
</dbReference>
<dbReference type="PANTHER" id="PTHR11819">
    <property type="entry name" value="SOLUTE CARRIER FAMILY 5"/>
    <property type="match status" value="1"/>
</dbReference>
<dbReference type="CDD" id="cd11478">
    <property type="entry name" value="SLC5sbd_u2"/>
    <property type="match status" value="1"/>
</dbReference>
<accession>A0ABX0R9T6</accession>
<feature type="transmembrane region" description="Helical" evidence="10">
    <location>
        <begin position="292"/>
        <end position="312"/>
    </location>
</feature>
<gene>
    <name evidence="11" type="ORF">F3J40_11010</name>
</gene>
<evidence type="ECO:0000256" key="10">
    <source>
        <dbReference type="SAM" id="Phobius"/>
    </source>
</evidence>
<proteinExistence type="inferred from homology"/>
<organism evidence="11 12">
    <name type="scientific">Candidatus Pantoea multigeneris</name>
    <dbReference type="NCBI Taxonomy" id="2608357"/>
    <lineage>
        <taxon>Bacteria</taxon>
        <taxon>Pseudomonadati</taxon>
        <taxon>Pseudomonadota</taxon>
        <taxon>Gammaproteobacteria</taxon>
        <taxon>Enterobacterales</taxon>
        <taxon>Erwiniaceae</taxon>
        <taxon>Pantoea</taxon>
    </lineage>
</organism>
<feature type="transmembrane region" description="Helical" evidence="10">
    <location>
        <begin position="161"/>
        <end position="180"/>
    </location>
</feature>
<dbReference type="Pfam" id="PF00474">
    <property type="entry name" value="SSF"/>
    <property type="match status" value="1"/>
</dbReference>
<evidence type="ECO:0000256" key="5">
    <source>
        <dbReference type="ARBA" id="ARBA00022989"/>
    </source>
</evidence>
<feature type="transmembrane region" description="Helical" evidence="10">
    <location>
        <begin position="484"/>
        <end position="506"/>
    </location>
</feature>
<feature type="transmembrane region" description="Helical" evidence="10">
    <location>
        <begin position="18"/>
        <end position="35"/>
    </location>
</feature>
<dbReference type="EMBL" id="VWXF01000004">
    <property type="protein sequence ID" value="NIF22126.1"/>
    <property type="molecule type" value="Genomic_DNA"/>
</dbReference>
<evidence type="ECO:0000256" key="2">
    <source>
        <dbReference type="ARBA" id="ARBA00006434"/>
    </source>
</evidence>
<feature type="transmembrane region" description="Helical" evidence="10">
    <location>
        <begin position="384"/>
        <end position="406"/>
    </location>
</feature>
<keyword evidence="4" id="KW-0769">Symport</keyword>
<evidence type="ECO:0000256" key="6">
    <source>
        <dbReference type="ARBA" id="ARBA00023053"/>
    </source>
</evidence>
<comment type="similarity">
    <text evidence="2 9">Belongs to the sodium:solute symporter (SSF) (TC 2.A.21) family.</text>
</comment>
<keyword evidence="7 10" id="KW-0472">Membrane</keyword>
<keyword evidence="8" id="KW-0406">Ion transport</keyword>
<evidence type="ECO:0000256" key="9">
    <source>
        <dbReference type="RuleBase" id="RU362091"/>
    </source>
</evidence>
<feature type="transmembrane region" description="Helical" evidence="10">
    <location>
        <begin position="88"/>
        <end position="109"/>
    </location>
</feature>
<dbReference type="RefSeq" id="WP_167014558.1">
    <property type="nucleotide sequence ID" value="NZ_VWXF01000004.1"/>
</dbReference>
<comment type="caution">
    <text evidence="11">The sequence shown here is derived from an EMBL/GenBank/DDBJ whole genome shotgun (WGS) entry which is preliminary data.</text>
</comment>
<dbReference type="PROSITE" id="PS50283">
    <property type="entry name" value="NA_SOLUT_SYMP_3"/>
    <property type="match status" value="1"/>
</dbReference>
<evidence type="ECO:0000256" key="7">
    <source>
        <dbReference type="ARBA" id="ARBA00023136"/>
    </source>
</evidence>
<keyword evidence="4" id="KW-0813">Transport</keyword>
<keyword evidence="5 10" id="KW-1133">Transmembrane helix</keyword>
<feature type="transmembrane region" description="Helical" evidence="10">
    <location>
        <begin position="192"/>
        <end position="212"/>
    </location>
</feature>
<evidence type="ECO:0000256" key="3">
    <source>
        <dbReference type="ARBA" id="ARBA00022692"/>
    </source>
</evidence>
<keyword evidence="8" id="KW-0739">Sodium transport</keyword>
<dbReference type="Proteomes" id="UP001515683">
    <property type="component" value="Unassembled WGS sequence"/>
</dbReference>
<dbReference type="NCBIfam" id="TIGR00813">
    <property type="entry name" value="sss"/>
    <property type="match status" value="1"/>
</dbReference>
<name>A0ABX0R9T6_9GAMM</name>
<feature type="transmembrane region" description="Helical" evidence="10">
    <location>
        <begin position="542"/>
        <end position="560"/>
    </location>
</feature>
<evidence type="ECO:0000256" key="4">
    <source>
        <dbReference type="ARBA" id="ARBA00022847"/>
    </source>
</evidence>
<evidence type="ECO:0000313" key="11">
    <source>
        <dbReference type="EMBL" id="NIF22126.1"/>
    </source>
</evidence>
<feature type="transmembrane region" description="Helical" evidence="10">
    <location>
        <begin position="130"/>
        <end position="155"/>
    </location>
</feature>